<evidence type="ECO:0000313" key="6">
    <source>
        <dbReference type="EMBL" id="KNY26671.1"/>
    </source>
</evidence>
<dbReference type="HAMAP" id="MF_02087">
    <property type="entry name" value="PLP_homeostasis"/>
    <property type="match status" value="1"/>
</dbReference>
<dbReference type="PIRSF" id="PIRSF004848">
    <property type="entry name" value="YBL036c_PLPDEIII"/>
    <property type="match status" value="1"/>
</dbReference>
<comment type="similarity">
    <text evidence="2 4">Belongs to the pyridoxal phosphate-binding protein YggS/PROSC family.</text>
</comment>
<protein>
    <recommendedName>
        <fullName evidence="2">Pyridoxal phosphate homeostasis protein</fullName>
        <shortName evidence="2">PLP homeostasis protein</shortName>
    </recommendedName>
</protein>
<dbReference type="FunFam" id="3.20.20.10:FF:000018">
    <property type="entry name" value="Pyridoxal phosphate homeostasis protein"/>
    <property type="match status" value="1"/>
</dbReference>
<dbReference type="OrthoDB" id="9804072at2"/>
<dbReference type="NCBIfam" id="TIGR00044">
    <property type="entry name" value="YggS family pyridoxal phosphate-dependent enzyme"/>
    <property type="match status" value="1"/>
</dbReference>
<keyword evidence="1 2" id="KW-0663">Pyridoxal phosphate</keyword>
<feature type="modified residue" description="N6-(pyridoxal phosphate)lysine" evidence="2 3">
    <location>
        <position position="40"/>
    </location>
</feature>
<dbReference type="Proteomes" id="UP000036923">
    <property type="component" value="Unassembled WGS sequence"/>
</dbReference>
<feature type="domain" description="Alanine racemase N-terminal" evidence="5">
    <location>
        <begin position="17"/>
        <end position="231"/>
    </location>
</feature>
<evidence type="ECO:0000256" key="4">
    <source>
        <dbReference type="RuleBase" id="RU004514"/>
    </source>
</evidence>
<comment type="function">
    <text evidence="2">Pyridoxal 5'-phosphate (PLP)-binding protein, which is involved in PLP homeostasis.</text>
</comment>
<dbReference type="SUPFAM" id="SSF51419">
    <property type="entry name" value="PLP-binding barrel"/>
    <property type="match status" value="1"/>
</dbReference>
<dbReference type="Gene3D" id="3.20.20.10">
    <property type="entry name" value="Alanine racemase"/>
    <property type="match status" value="1"/>
</dbReference>
<sequence length="232" mass="26455">MTDEFDYIKRNIEEVKRRAALAAQRSGRNVDDIKVIAVTKTVGIEKINCAIDKGLNILGENRVQELCEKYDNVNRDCKWDMIGHLQTNKVKYIIDKVNLIHSVDRLELVQEIQKKAEKTGRVMDILVQVNVAEEDSKFGLSLHEVKGFLKTINKFDAVKVKGLMTIAPFLQNIEAVRPVFKQLYKIFVDIREENIDNIDMKLLSMGMSNDFEAAIEEGANIVRIGTAIFGKR</sequence>
<evidence type="ECO:0000313" key="7">
    <source>
        <dbReference type="Proteomes" id="UP000036923"/>
    </source>
</evidence>
<dbReference type="STRING" id="398512.Bccel_1936"/>
<evidence type="ECO:0000256" key="3">
    <source>
        <dbReference type="PIRSR" id="PIRSR004848-1"/>
    </source>
</evidence>
<name>A0A0L6JLG8_9FIRM</name>
<keyword evidence="7" id="KW-1185">Reference proteome</keyword>
<dbReference type="PATRIC" id="fig|398512.5.peg.2016"/>
<evidence type="ECO:0000256" key="1">
    <source>
        <dbReference type="ARBA" id="ARBA00022898"/>
    </source>
</evidence>
<dbReference type="InterPro" id="IPR001608">
    <property type="entry name" value="Ala_racemase_N"/>
</dbReference>
<dbReference type="RefSeq" id="WP_036938166.1">
    <property type="nucleotide sequence ID" value="NZ_JQKC01000006.1"/>
</dbReference>
<dbReference type="PANTHER" id="PTHR10146:SF14">
    <property type="entry name" value="PYRIDOXAL PHOSPHATE HOMEOSTASIS PROTEIN"/>
    <property type="match status" value="1"/>
</dbReference>
<reference evidence="7" key="1">
    <citation type="submission" date="2015-07" db="EMBL/GenBank/DDBJ databases">
        <title>Near-Complete Genome Sequence of the Cellulolytic Bacterium Bacteroides (Pseudobacteroides) cellulosolvens ATCC 35603.</title>
        <authorList>
            <person name="Dassa B."/>
            <person name="Utturkar S.M."/>
            <person name="Klingeman D.M."/>
            <person name="Hurt R.A."/>
            <person name="Keller M."/>
            <person name="Xu J."/>
            <person name="Reddy Y.H.K."/>
            <person name="Borovok I."/>
            <person name="Grinberg I.R."/>
            <person name="Lamed R."/>
            <person name="Zhivin O."/>
            <person name="Bayer E.A."/>
            <person name="Brown S.D."/>
        </authorList>
    </citation>
    <scope>NUCLEOTIDE SEQUENCE [LARGE SCALE GENOMIC DNA]</scope>
    <source>
        <strain evidence="7">DSM 2933</strain>
    </source>
</reference>
<dbReference type="GO" id="GO:0030170">
    <property type="term" value="F:pyridoxal phosphate binding"/>
    <property type="evidence" value="ECO:0007669"/>
    <property type="project" value="UniProtKB-UniRule"/>
</dbReference>
<accession>A0A0L6JLG8</accession>
<comment type="cofactor">
    <cofactor evidence="3">
        <name>pyridoxal 5'-phosphate</name>
        <dbReference type="ChEBI" id="CHEBI:597326"/>
    </cofactor>
</comment>
<evidence type="ECO:0000259" key="5">
    <source>
        <dbReference type="Pfam" id="PF01168"/>
    </source>
</evidence>
<dbReference type="PANTHER" id="PTHR10146">
    <property type="entry name" value="PROLINE SYNTHETASE CO-TRANSCRIBED BACTERIAL HOMOLOG PROTEIN"/>
    <property type="match status" value="1"/>
</dbReference>
<dbReference type="eggNOG" id="COG0325">
    <property type="taxonomic scope" value="Bacteria"/>
</dbReference>
<dbReference type="InterPro" id="IPR029066">
    <property type="entry name" value="PLP-binding_barrel"/>
</dbReference>
<dbReference type="Pfam" id="PF01168">
    <property type="entry name" value="Ala_racemase_N"/>
    <property type="match status" value="1"/>
</dbReference>
<dbReference type="AlphaFoldDB" id="A0A0L6JLG8"/>
<gene>
    <name evidence="6" type="ORF">Bccel_1936</name>
</gene>
<proteinExistence type="inferred from homology"/>
<evidence type="ECO:0000256" key="2">
    <source>
        <dbReference type="HAMAP-Rule" id="MF_02087"/>
    </source>
</evidence>
<organism evidence="6 7">
    <name type="scientific">Pseudobacteroides cellulosolvens ATCC 35603 = DSM 2933</name>
    <dbReference type="NCBI Taxonomy" id="398512"/>
    <lineage>
        <taxon>Bacteria</taxon>
        <taxon>Bacillati</taxon>
        <taxon>Bacillota</taxon>
        <taxon>Clostridia</taxon>
        <taxon>Eubacteriales</taxon>
        <taxon>Oscillospiraceae</taxon>
        <taxon>Pseudobacteroides</taxon>
    </lineage>
</organism>
<dbReference type="InterPro" id="IPR011078">
    <property type="entry name" value="PyrdxlP_homeostasis"/>
</dbReference>
<dbReference type="CDD" id="cd00635">
    <property type="entry name" value="PLPDE_III_YBL036c_like"/>
    <property type="match status" value="1"/>
</dbReference>
<comment type="caution">
    <text evidence="6">The sequence shown here is derived from an EMBL/GenBank/DDBJ whole genome shotgun (WGS) entry which is preliminary data.</text>
</comment>
<dbReference type="EMBL" id="LGTC01000001">
    <property type="protein sequence ID" value="KNY26671.1"/>
    <property type="molecule type" value="Genomic_DNA"/>
</dbReference>